<evidence type="ECO:0000313" key="1">
    <source>
        <dbReference type="EMBL" id="MDP9803108.1"/>
    </source>
</evidence>
<organism evidence="1 2">
    <name type="scientific">Acinetobacter calcoaceticus</name>
    <dbReference type="NCBI Taxonomy" id="471"/>
    <lineage>
        <taxon>Bacteria</taxon>
        <taxon>Pseudomonadati</taxon>
        <taxon>Pseudomonadota</taxon>
        <taxon>Gammaproteobacteria</taxon>
        <taxon>Moraxellales</taxon>
        <taxon>Moraxellaceae</taxon>
        <taxon>Acinetobacter</taxon>
        <taxon>Acinetobacter calcoaceticus/baumannii complex</taxon>
    </lineage>
</organism>
<name>A0ABD5AL77_ACICA</name>
<evidence type="ECO:0000313" key="2">
    <source>
        <dbReference type="Proteomes" id="UP001240164"/>
    </source>
</evidence>
<dbReference type="AlphaFoldDB" id="A0ABD5AL77"/>
<comment type="caution">
    <text evidence="1">The sequence shown here is derived from an EMBL/GenBank/DDBJ whole genome shotgun (WGS) entry which is preliminary data.</text>
</comment>
<proteinExistence type="predicted"/>
<gene>
    <name evidence="1" type="ORF">J2771_001362</name>
</gene>
<accession>A0ABD5AL77</accession>
<reference evidence="1 2" key="1">
    <citation type="submission" date="2023-07" db="EMBL/GenBank/DDBJ databases">
        <title>Sorghum-associated microbial communities from plants grown in Nebraska, USA.</title>
        <authorList>
            <person name="Schachtman D."/>
        </authorList>
    </citation>
    <scope>NUCLEOTIDE SEQUENCE [LARGE SCALE GENOMIC DNA]</scope>
    <source>
        <strain evidence="1 2">CC146</strain>
    </source>
</reference>
<sequence>MHLFPLGVGYESYTHLIFGSNFFYNFYII</sequence>
<dbReference type="EMBL" id="JAUSQP010000001">
    <property type="protein sequence ID" value="MDP9803108.1"/>
    <property type="molecule type" value="Genomic_DNA"/>
</dbReference>
<dbReference type="Proteomes" id="UP001240164">
    <property type="component" value="Unassembled WGS sequence"/>
</dbReference>
<protein>
    <submittedName>
        <fullName evidence="1">Uncharacterized protein</fullName>
    </submittedName>
</protein>